<dbReference type="GeneTree" id="ENSGT00390000005717"/>
<reference evidence="11" key="3">
    <citation type="submission" date="2025-09" db="UniProtKB">
        <authorList>
            <consortium name="Ensembl"/>
        </authorList>
    </citation>
    <scope>IDENTIFICATION</scope>
</reference>
<dbReference type="Pfam" id="PF13903">
    <property type="entry name" value="Claudin_2"/>
    <property type="match status" value="1"/>
</dbReference>
<evidence type="ECO:0000256" key="4">
    <source>
        <dbReference type="ARBA" id="ARBA00022427"/>
    </source>
</evidence>
<keyword evidence="9 10" id="KW-0472">Membrane</keyword>
<protein>
    <submittedName>
        <fullName evidence="11">Claudin 34</fullName>
    </submittedName>
</protein>
<sequence>MSSYFTRSNLQLSSFALLTVGWILSLASMGRMDWRVWHLEKDPSSMISSGITWVGIWKVCFYSPRLHPPHQGKNGKICHSYIKHDTFLPQDFRIIQNIFLFACILGAMGKVSITIAIRNFYLGVPRRSAICNPFTIGGFFYISAGICILICVIWNYHSVFKNQSITFPATFHIPPSPETQEIGDAVSMAIVAAILMLLGGMFFLSFKGGKHTGKLSNVETSRSKRQMFKIKEKN</sequence>
<evidence type="ECO:0000256" key="9">
    <source>
        <dbReference type="ARBA" id="ARBA00023136"/>
    </source>
</evidence>
<evidence type="ECO:0000256" key="8">
    <source>
        <dbReference type="ARBA" id="ARBA00022989"/>
    </source>
</evidence>
<dbReference type="PANTHER" id="PTHR12002">
    <property type="entry name" value="CLAUDIN"/>
    <property type="match status" value="1"/>
</dbReference>
<dbReference type="OMA" id="HVSSGYK"/>
<dbReference type="KEGG" id="shr:105749987"/>
<dbReference type="InterPro" id="IPR004031">
    <property type="entry name" value="PMP22/EMP/MP20/Claudin"/>
</dbReference>
<dbReference type="GeneID" id="105749987"/>
<keyword evidence="6 10" id="KW-0812">Transmembrane</keyword>
<comment type="similarity">
    <text evidence="3">Belongs to the claudin family.</text>
</comment>
<keyword evidence="12" id="KW-1185">Reference proteome</keyword>
<keyword evidence="8 10" id="KW-1133">Transmembrane helix</keyword>
<keyword evidence="7" id="KW-0965">Cell junction</keyword>
<dbReference type="RefSeq" id="XP_031814870.1">
    <property type="nucleotide sequence ID" value="XM_031959010.1"/>
</dbReference>
<organism evidence="11 12">
    <name type="scientific">Sarcophilus harrisii</name>
    <name type="common">Tasmanian devil</name>
    <name type="synonym">Sarcophilus laniarius</name>
    <dbReference type="NCBI Taxonomy" id="9305"/>
    <lineage>
        <taxon>Eukaryota</taxon>
        <taxon>Metazoa</taxon>
        <taxon>Chordata</taxon>
        <taxon>Craniata</taxon>
        <taxon>Vertebrata</taxon>
        <taxon>Euteleostomi</taxon>
        <taxon>Mammalia</taxon>
        <taxon>Metatheria</taxon>
        <taxon>Dasyuromorphia</taxon>
        <taxon>Dasyuridae</taxon>
        <taxon>Sarcophilus</taxon>
    </lineage>
</organism>
<dbReference type="Gene3D" id="1.20.140.150">
    <property type="match status" value="1"/>
</dbReference>
<evidence type="ECO:0000256" key="1">
    <source>
        <dbReference type="ARBA" id="ARBA00004435"/>
    </source>
</evidence>
<dbReference type="InterPro" id="IPR006187">
    <property type="entry name" value="Claudin"/>
</dbReference>
<evidence type="ECO:0000313" key="11">
    <source>
        <dbReference type="Ensembl" id="ENSSHAP00000025745.1"/>
    </source>
</evidence>
<dbReference type="OrthoDB" id="9895009at2759"/>
<feature type="transmembrane region" description="Helical" evidence="10">
    <location>
        <begin position="138"/>
        <end position="157"/>
    </location>
</feature>
<dbReference type="FunCoup" id="A0A7N4NP91">
    <property type="interactions" value="288"/>
</dbReference>
<evidence type="ECO:0000256" key="6">
    <source>
        <dbReference type="ARBA" id="ARBA00022692"/>
    </source>
</evidence>
<evidence type="ECO:0000256" key="3">
    <source>
        <dbReference type="ARBA" id="ARBA00008295"/>
    </source>
</evidence>
<proteinExistence type="inferred from homology"/>
<gene>
    <name evidence="11" type="primary">CLDN34</name>
</gene>
<dbReference type="GO" id="GO:0005886">
    <property type="term" value="C:plasma membrane"/>
    <property type="evidence" value="ECO:0007669"/>
    <property type="project" value="UniProtKB-SubCell"/>
</dbReference>
<dbReference type="Proteomes" id="UP000007648">
    <property type="component" value="Unassembled WGS sequence"/>
</dbReference>
<evidence type="ECO:0000313" key="12">
    <source>
        <dbReference type="Proteomes" id="UP000007648"/>
    </source>
</evidence>
<dbReference type="AlphaFoldDB" id="A0A7N4NP91"/>
<feature type="transmembrane region" description="Helical" evidence="10">
    <location>
        <begin position="12"/>
        <end position="30"/>
    </location>
</feature>
<feature type="transmembrane region" description="Helical" evidence="10">
    <location>
        <begin position="94"/>
        <end position="117"/>
    </location>
</feature>
<dbReference type="CTD" id="100288814"/>
<comment type="subcellular location">
    <subcellularLocation>
        <location evidence="1">Cell junction</location>
        <location evidence="1">Tight junction</location>
    </subcellularLocation>
    <subcellularLocation>
        <location evidence="2">Cell membrane</location>
        <topology evidence="2">Multi-pass membrane protein</topology>
    </subcellularLocation>
</comment>
<dbReference type="Ensembl" id="ENSSHAT00000026742.1">
    <property type="protein sequence ID" value="ENSSHAP00000025745.1"/>
    <property type="gene ID" value="ENSSHAG00000016765.2"/>
</dbReference>
<evidence type="ECO:0000256" key="7">
    <source>
        <dbReference type="ARBA" id="ARBA00022949"/>
    </source>
</evidence>
<feature type="transmembrane region" description="Helical" evidence="10">
    <location>
        <begin position="185"/>
        <end position="206"/>
    </location>
</feature>
<dbReference type="GO" id="GO:0005923">
    <property type="term" value="C:bicellular tight junction"/>
    <property type="evidence" value="ECO:0007669"/>
    <property type="project" value="UniProtKB-SubCell"/>
</dbReference>
<reference evidence="11 12" key="1">
    <citation type="journal article" date="2011" name="Proc. Natl. Acad. Sci. U.S.A.">
        <title>Genetic diversity and population structure of the endangered marsupial Sarcophilus harrisii (Tasmanian devil).</title>
        <authorList>
            <person name="Miller W."/>
            <person name="Hayes V.M."/>
            <person name="Ratan A."/>
            <person name="Petersen D.C."/>
            <person name="Wittekindt N.E."/>
            <person name="Miller J."/>
            <person name="Walenz B."/>
            <person name="Knight J."/>
            <person name="Qi J."/>
            <person name="Zhao F."/>
            <person name="Wang Q."/>
            <person name="Bedoya-Reina O.C."/>
            <person name="Katiyar N."/>
            <person name="Tomsho L.P."/>
            <person name="Kasson L.M."/>
            <person name="Hardie R.A."/>
            <person name="Woodbridge P."/>
            <person name="Tindall E.A."/>
            <person name="Bertelsen M.F."/>
            <person name="Dixon D."/>
            <person name="Pyecroft S."/>
            <person name="Helgen K.M."/>
            <person name="Lesk A.M."/>
            <person name="Pringle T.H."/>
            <person name="Patterson N."/>
            <person name="Zhang Y."/>
            <person name="Kreiss A."/>
            <person name="Woods G.M."/>
            <person name="Jones M.E."/>
            <person name="Schuster S.C."/>
        </authorList>
    </citation>
    <scope>NUCLEOTIDE SEQUENCE [LARGE SCALE GENOMIC DNA]</scope>
</reference>
<dbReference type="GO" id="GO:0005198">
    <property type="term" value="F:structural molecule activity"/>
    <property type="evidence" value="ECO:0007669"/>
    <property type="project" value="InterPro"/>
</dbReference>
<accession>A0A7N4NP91</accession>
<evidence type="ECO:0000256" key="2">
    <source>
        <dbReference type="ARBA" id="ARBA00004651"/>
    </source>
</evidence>
<keyword evidence="4" id="KW-0796">Tight junction</keyword>
<evidence type="ECO:0000256" key="5">
    <source>
        <dbReference type="ARBA" id="ARBA00022475"/>
    </source>
</evidence>
<reference evidence="11" key="2">
    <citation type="submission" date="2025-08" db="UniProtKB">
        <authorList>
            <consortium name="Ensembl"/>
        </authorList>
    </citation>
    <scope>IDENTIFICATION</scope>
</reference>
<evidence type="ECO:0000256" key="10">
    <source>
        <dbReference type="SAM" id="Phobius"/>
    </source>
</evidence>
<dbReference type="InParanoid" id="A0A7N4NP91"/>
<name>A0A7N4NP91_SARHA</name>
<keyword evidence="5" id="KW-1003">Cell membrane</keyword>